<name>A0A8H7PX79_MORIS</name>
<sequence>MSLLLTVPRREIGKTGVKISAIGYGAMSLISAPGVYGSIDDENSIKLLEKALKVGCNFWDTAGKLEAPLQRLIYVCLTCQSVTDVYGMGHSQKIISKVLKDHRKEVFLATKFAIDRFNTGKEKYLLENLAAGGVQLSKQELAEVREVAESFDVSGERYNPEMMSSLGD</sequence>
<reference evidence="3" key="1">
    <citation type="submission" date="2020-12" db="EMBL/GenBank/DDBJ databases">
        <title>Metabolic potential, ecology and presence of endohyphal bacteria is reflected in genomic diversity of Mucoromycotina.</title>
        <authorList>
            <person name="Muszewska A."/>
            <person name="Okrasinska A."/>
            <person name="Steczkiewicz K."/>
            <person name="Drgas O."/>
            <person name="Orlowska M."/>
            <person name="Perlinska-Lenart U."/>
            <person name="Aleksandrzak-Piekarczyk T."/>
            <person name="Szatraj K."/>
            <person name="Zielenkiewicz U."/>
            <person name="Pilsyk S."/>
            <person name="Malc E."/>
            <person name="Mieczkowski P."/>
            <person name="Kruszewska J.S."/>
            <person name="Biernat P."/>
            <person name="Pawlowska J."/>
        </authorList>
    </citation>
    <scope>NUCLEOTIDE SEQUENCE</scope>
    <source>
        <strain evidence="3">WA0000067209</strain>
    </source>
</reference>
<dbReference type="Proteomes" id="UP000654370">
    <property type="component" value="Unassembled WGS sequence"/>
</dbReference>
<dbReference type="PANTHER" id="PTHR43625:SF40">
    <property type="entry name" value="ALDO-KETO REDUCTASE YAKC [NADP(+)]"/>
    <property type="match status" value="1"/>
</dbReference>
<dbReference type="GO" id="GO:0005737">
    <property type="term" value="C:cytoplasm"/>
    <property type="evidence" value="ECO:0007669"/>
    <property type="project" value="TreeGrafter"/>
</dbReference>
<evidence type="ECO:0000256" key="1">
    <source>
        <dbReference type="ARBA" id="ARBA00023002"/>
    </source>
</evidence>
<dbReference type="AlphaFoldDB" id="A0A8H7PX79"/>
<protein>
    <recommendedName>
        <fullName evidence="2">NADP-dependent oxidoreductase domain-containing protein</fullName>
    </recommendedName>
</protein>
<evidence type="ECO:0000259" key="2">
    <source>
        <dbReference type="Pfam" id="PF00248"/>
    </source>
</evidence>
<gene>
    <name evidence="3" type="ORF">INT43_008993</name>
</gene>
<comment type="caution">
    <text evidence="3">The sequence shown here is derived from an EMBL/GenBank/DDBJ whole genome shotgun (WGS) entry which is preliminary data.</text>
</comment>
<dbReference type="SUPFAM" id="SSF51430">
    <property type="entry name" value="NAD(P)-linked oxidoreductase"/>
    <property type="match status" value="1"/>
</dbReference>
<dbReference type="PANTHER" id="PTHR43625">
    <property type="entry name" value="AFLATOXIN B1 ALDEHYDE REDUCTASE"/>
    <property type="match status" value="1"/>
</dbReference>
<dbReference type="InterPro" id="IPR023210">
    <property type="entry name" value="NADP_OxRdtase_dom"/>
</dbReference>
<organism evidence="3 4">
    <name type="scientific">Mortierella isabellina</name>
    <name type="common">Filamentous fungus</name>
    <name type="synonym">Umbelopsis isabellina</name>
    <dbReference type="NCBI Taxonomy" id="91625"/>
    <lineage>
        <taxon>Eukaryota</taxon>
        <taxon>Fungi</taxon>
        <taxon>Fungi incertae sedis</taxon>
        <taxon>Mucoromycota</taxon>
        <taxon>Mucoromycotina</taxon>
        <taxon>Umbelopsidomycetes</taxon>
        <taxon>Umbelopsidales</taxon>
        <taxon>Umbelopsidaceae</taxon>
        <taxon>Umbelopsis</taxon>
    </lineage>
</organism>
<dbReference type="GO" id="GO:0016491">
    <property type="term" value="F:oxidoreductase activity"/>
    <property type="evidence" value="ECO:0007669"/>
    <property type="project" value="UniProtKB-KW"/>
</dbReference>
<dbReference type="OrthoDB" id="37537at2759"/>
<proteinExistence type="predicted"/>
<dbReference type="Pfam" id="PF00248">
    <property type="entry name" value="Aldo_ket_red"/>
    <property type="match status" value="1"/>
</dbReference>
<keyword evidence="1" id="KW-0560">Oxidoreductase</keyword>
<evidence type="ECO:0000313" key="4">
    <source>
        <dbReference type="Proteomes" id="UP000654370"/>
    </source>
</evidence>
<feature type="domain" description="NADP-dependent oxidoreductase" evidence="2">
    <location>
        <begin position="22"/>
        <end position="112"/>
    </location>
</feature>
<accession>A0A8H7PX79</accession>
<dbReference type="InterPro" id="IPR036812">
    <property type="entry name" value="NAD(P)_OxRdtase_dom_sf"/>
</dbReference>
<keyword evidence="4" id="KW-1185">Reference proteome</keyword>
<evidence type="ECO:0000313" key="3">
    <source>
        <dbReference type="EMBL" id="KAG2181410.1"/>
    </source>
</evidence>
<dbReference type="EMBL" id="JAEPQZ010000005">
    <property type="protein sequence ID" value="KAG2181410.1"/>
    <property type="molecule type" value="Genomic_DNA"/>
</dbReference>
<dbReference type="Gene3D" id="3.20.20.100">
    <property type="entry name" value="NADP-dependent oxidoreductase domain"/>
    <property type="match status" value="1"/>
</dbReference>
<dbReference type="InterPro" id="IPR050791">
    <property type="entry name" value="Aldo-Keto_reductase"/>
</dbReference>